<dbReference type="PANTHER" id="PTHR43751">
    <property type="entry name" value="SULFATASE"/>
    <property type="match status" value="1"/>
</dbReference>
<dbReference type="Proteomes" id="UP000315010">
    <property type="component" value="Unassembled WGS sequence"/>
</dbReference>
<dbReference type="InterPro" id="IPR052701">
    <property type="entry name" value="GAG_Ulvan_Degrading_Sulfatases"/>
</dbReference>
<dbReference type="InterPro" id="IPR017850">
    <property type="entry name" value="Alkaline_phosphatase_core_sf"/>
</dbReference>
<comment type="caution">
    <text evidence="3">The sequence shown here is derived from an EMBL/GenBank/DDBJ whole genome shotgun (WGS) entry which is preliminary data.</text>
</comment>
<feature type="domain" description="Sulfatase N-terminal" evidence="2">
    <location>
        <begin position="11"/>
        <end position="150"/>
    </location>
</feature>
<dbReference type="EC" id="3.1.6.1" evidence="3"/>
<protein>
    <submittedName>
        <fullName evidence="3">Arylsulfatase</fullName>
        <ecNumber evidence="3">3.1.6.1</ecNumber>
    </submittedName>
</protein>
<dbReference type="GO" id="GO:0004065">
    <property type="term" value="F:arylsulfatase activity"/>
    <property type="evidence" value="ECO:0007669"/>
    <property type="project" value="UniProtKB-EC"/>
</dbReference>
<dbReference type="SUPFAM" id="SSF53649">
    <property type="entry name" value="Alkaline phosphatase-like"/>
    <property type="match status" value="2"/>
</dbReference>
<feature type="region of interest" description="Disordered" evidence="1">
    <location>
        <begin position="314"/>
        <end position="355"/>
    </location>
</feature>
<reference evidence="3 4" key="1">
    <citation type="submission" date="2019-02" db="EMBL/GenBank/DDBJ databases">
        <title>Deep-cultivation of Planctomycetes and their phenomic and genomic characterization uncovers novel biology.</title>
        <authorList>
            <person name="Wiegand S."/>
            <person name="Jogler M."/>
            <person name="Boedeker C."/>
            <person name="Pinto D."/>
            <person name="Vollmers J."/>
            <person name="Rivas-Marin E."/>
            <person name="Kohn T."/>
            <person name="Peeters S.H."/>
            <person name="Heuer A."/>
            <person name="Rast P."/>
            <person name="Oberbeckmann S."/>
            <person name="Bunk B."/>
            <person name="Jeske O."/>
            <person name="Meyerdierks A."/>
            <person name="Storesund J.E."/>
            <person name="Kallscheuer N."/>
            <person name="Luecker S."/>
            <person name="Lage O.M."/>
            <person name="Pohl T."/>
            <person name="Merkel B.J."/>
            <person name="Hornburger P."/>
            <person name="Mueller R.-W."/>
            <person name="Bruemmer F."/>
            <person name="Labrenz M."/>
            <person name="Spormann A.M."/>
            <person name="Op Den Camp H."/>
            <person name="Overmann J."/>
            <person name="Amann R."/>
            <person name="Jetten M.S.M."/>
            <person name="Mascher T."/>
            <person name="Medema M.H."/>
            <person name="Devos D.P."/>
            <person name="Kaster A.-K."/>
            <person name="Ovreas L."/>
            <person name="Rohde M."/>
            <person name="Galperin M.Y."/>
            <person name="Jogler C."/>
        </authorList>
    </citation>
    <scope>NUCLEOTIDE SEQUENCE [LARGE SCALE GENOMIC DNA]</scope>
    <source>
        <strain evidence="3 4">CA13</strain>
    </source>
</reference>
<gene>
    <name evidence="3" type="ORF">CA13_58720</name>
</gene>
<dbReference type="EMBL" id="SJPJ01000001">
    <property type="protein sequence ID" value="TWT84394.1"/>
    <property type="molecule type" value="Genomic_DNA"/>
</dbReference>
<dbReference type="PANTHER" id="PTHR43751:SF1">
    <property type="entry name" value="SULFATASE ATSG-RELATED"/>
    <property type="match status" value="1"/>
</dbReference>
<dbReference type="InterPro" id="IPR000917">
    <property type="entry name" value="Sulfatase_N"/>
</dbReference>
<name>A0A5C5ZAM6_9BACT</name>
<evidence type="ECO:0000313" key="4">
    <source>
        <dbReference type="Proteomes" id="UP000315010"/>
    </source>
</evidence>
<keyword evidence="4" id="KW-1185">Reference proteome</keyword>
<organism evidence="3 4">
    <name type="scientific">Novipirellula herctigrandis</name>
    <dbReference type="NCBI Taxonomy" id="2527986"/>
    <lineage>
        <taxon>Bacteria</taxon>
        <taxon>Pseudomonadati</taxon>
        <taxon>Planctomycetota</taxon>
        <taxon>Planctomycetia</taxon>
        <taxon>Pirellulales</taxon>
        <taxon>Pirellulaceae</taxon>
        <taxon>Novipirellula</taxon>
    </lineage>
</organism>
<sequence>MDAIDTLFREASETGTRFCQFVCSNEPHAPWNKGDASAYPSDEVQLPPYFVDTPTTREEFSNYLAEITYYDGQVGQVLNLLKKHQLDDDTIVMVVSEQGNSFPFAKWTCYDHGLQSAMIVRWPGKIAAGAVSDAMVEYVDVLPTFLEAAGGEIPEVLDGTSMLDVLTGKTNHHKDYVFGIQTSRGIFGGPDHYGIRSVRSRQFKLIHNLDPAARFYNSIQKKAFFAEWVARAKTEDPHAANLVNRYHNRPEFELYDITIDPLEQDNLAANPEYSETIETLKAELAQWMKSQGDQGQATEMAAIDRMNTGNEMVKEARGKGTGSKQKKKQGGGAKNGKAKTTPESQEPDQAAQSNSLSDKMDVLFIAIDDLNNYPTIMRNYPGVKTPSFEAFAKTSLQFTRAYSPGTMCNPRPSHQNHAPNRSFSRKSVFQPAAFRLLFKLDFDVSCFSSVITNRLVKLRFSIA</sequence>
<accession>A0A5C5ZAM6</accession>
<evidence type="ECO:0000313" key="3">
    <source>
        <dbReference type="EMBL" id="TWT84394.1"/>
    </source>
</evidence>
<proteinExistence type="predicted"/>
<evidence type="ECO:0000259" key="2">
    <source>
        <dbReference type="Pfam" id="PF00884"/>
    </source>
</evidence>
<keyword evidence="3" id="KW-0378">Hydrolase</keyword>
<dbReference type="Pfam" id="PF00884">
    <property type="entry name" value="Sulfatase"/>
    <property type="match status" value="1"/>
</dbReference>
<evidence type="ECO:0000256" key="1">
    <source>
        <dbReference type="SAM" id="MobiDB-lite"/>
    </source>
</evidence>
<dbReference type="AlphaFoldDB" id="A0A5C5ZAM6"/>
<dbReference type="Gene3D" id="3.40.720.10">
    <property type="entry name" value="Alkaline Phosphatase, subunit A"/>
    <property type="match status" value="2"/>
</dbReference>